<dbReference type="Gene3D" id="1.10.520.10">
    <property type="match status" value="1"/>
</dbReference>
<dbReference type="PROSITE" id="PS50873">
    <property type="entry name" value="PEROXIDASE_4"/>
    <property type="match status" value="1"/>
</dbReference>
<dbReference type="GO" id="GO:0140825">
    <property type="term" value="F:lactoperoxidase activity"/>
    <property type="evidence" value="ECO:0007669"/>
    <property type="project" value="UniProtKB-EC"/>
</dbReference>
<evidence type="ECO:0000259" key="12">
    <source>
        <dbReference type="PROSITE" id="PS50873"/>
    </source>
</evidence>
<comment type="cofactor">
    <cofactor evidence="10">
        <name>Ca(2+)</name>
        <dbReference type="ChEBI" id="CHEBI:29108"/>
    </cofactor>
    <text evidence="10">Binds 2 calcium ions per subunit.</text>
</comment>
<dbReference type="EMBL" id="QJKJ01003437">
    <property type="protein sequence ID" value="RDX98527.1"/>
    <property type="molecule type" value="Genomic_DNA"/>
</dbReference>
<dbReference type="SUPFAM" id="SSF48113">
    <property type="entry name" value="Heme-dependent peroxidases"/>
    <property type="match status" value="1"/>
</dbReference>
<comment type="cofactor">
    <cofactor evidence="2">
        <name>heme b</name>
        <dbReference type="ChEBI" id="CHEBI:60344"/>
    </cofactor>
</comment>
<evidence type="ECO:0000256" key="6">
    <source>
        <dbReference type="ARBA" id="ARBA00022723"/>
    </source>
</evidence>
<proteinExistence type="inferred from homology"/>
<keyword evidence="6 10" id="KW-0479">Metal-binding</keyword>
<feature type="non-terminal residue" evidence="13">
    <location>
        <position position="1"/>
    </location>
</feature>
<evidence type="ECO:0000313" key="14">
    <source>
        <dbReference type="Proteomes" id="UP000257109"/>
    </source>
</evidence>
<dbReference type="AlphaFoldDB" id="A0A371H6W6"/>
<name>A0A371H6W6_MUCPR</name>
<keyword evidence="4 13" id="KW-0575">Peroxidase</keyword>
<dbReference type="GO" id="GO:0046872">
    <property type="term" value="F:metal ion binding"/>
    <property type="evidence" value="ECO:0007669"/>
    <property type="project" value="UniProtKB-KW"/>
</dbReference>
<evidence type="ECO:0000256" key="11">
    <source>
        <dbReference type="RuleBase" id="RU004241"/>
    </source>
</evidence>
<comment type="catalytic activity">
    <reaction evidence="1">
        <text>2 a phenolic donor + H2O2 = 2 a phenolic radical donor + 2 H2O</text>
        <dbReference type="Rhea" id="RHEA:56136"/>
        <dbReference type="ChEBI" id="CHEBI:15377"/>
        <dbReference type="ChEBI" id="CHEBI:16240"/>
        <dbReference type="ChEBI" id="CHEBI:139520"/>
        <dbReference type="ChEBI" id="CHEBI:139521"/>
        <dbReference type="EC" id="1.11.1.7"/>
    </reaction>
</comment>
<comment type="caution">
    <text evidence="13">The sequence shown here is derived from an EMBL/GenBank/DDBJ whole genome shotgun (WGS) entry which is preliminary data.</text>
</comment>
<accession>A0A371H6W6</accession>
<reference evidence="13" key="1">
    <citation type="submission" date="2018-05" db="EMBL/GenBank/DDBJ databases">
        <title>Draft genome of Mucuna pruriens seed.</title>
        <authorList>
            <person name="Nnadi N.E."/>
            <person name="Vos R."/>
            <person name="Hasami M.H."/>
            <person name="Devisetty U.K."/>
            <person name="Aguiy J.C."/>
        </authorList>
    </citation>
    <scope>NUCLEOTIDE SEQUENCE [LARGE SCALE GENOMIC DNA]</scope>
    <source>
        <strain evidence="13">JCA_2017</strain>
    </source>
</reference>
<dbReference type="Pfam" id="PF00141">
    <property type="entry name" value="peroxidase"/>
    <property type="match status" value="1"/>
</dbReference>
<dbReference type="OrthoDB" id="2113341at2759"/>
<keyword evidence="14" id="KW-1185">Reference proteome</keyword>
<evidence type="ECO:0000313" key="13">
    <source>
        <dbReference type="EMBL" id="RDX98527.1"/>
    </source>
</evidence>
<keyword evidence="7" id="KW-0560">Oxidoreductase</keyword>
<dbReference type="InterPro" id="IPR010255">
    <property type="entry name" value="Haem_peroxidase_sf"/>
</dbReference>
<dbReference type="GO" id="GO:0006979">
    <property type="term" value="P:response to oxidative stress"/>
    <property type="evidence" value="ECO:0007669"/>
    <property type="project" value="InterPro"/>
</dbReference>
<dbReference type="STRING" id="157652.A0A371H6W6"/>
<feature type="binding site" evidence="9">
    <location>
        <position position="101"/>
    </location>
    <ligand>
        <name>substrate</name>
    </ligand>
</feature>
<evidence type="ECO:0000256" key="8">
    <source>
        <dbReference type="ARBA" id="ARBA00023004"/>
    </source>
</evidence>
<dbReference type="InterPro" id="IPR002016">
    <property type="entry name" value="Haem_peroxidase"/>
</dbReference>
<dbReference type="PRINTS" id="PR00458">
    <property type="entry name" value="PEROXIDASE"/>
</dbReference>
<dbReference type="PRINTS" id="PR00461">
    <property type="entry name" value="PLPEROXIDASE"/>
</dbReference>
<keyword evidence="10" id="KW-0106">Calcium</keyword>
<evidence type="ECO:0000256" key="2">
    <source>
        <dbReference type="ARBA" id="ARBA00001970"/>
    </source>
</evidence>
<dbReference type="PANTHER" id="PTHR31388">
    <property type="entry name" value="PEROXIDASE 72-RELATED"/>
    <property type="match status" value="1"/>
</dbReference>
<feature type="binding site" evidence="10">
    <location>
        <position position="26"/>
    </location>
    <ligand>
        <name>Ca(2+)</name>
        <dbReference type="ChEBI" id="CHEBI:29108"/>
        <label>1</label>
    </ligand>
</feature>
<feature type="domain" description="Plant heme peroxidase family profile" evidence="12">
    <location>
        <begin position="9"/>
        <end position="129"/>
    </location>
</feature>
<gene>
    <name evidence="13" type="primary">PER10</name>
    <name evidence="13" type="ORF">CR513_18541</name>
</gene>
<evidence type="ECO:0000256" key="1">
    <source>
        <dbReference type="ARBA" id="ARBA00000189"/>
    </source>
</evidence>
<keyword evidence="5" id="KW-0349">Heme</keyword>
<evidence type="ECO:0000256" key="7">
    <source>
        <dbReference type="ARBA" id="ARBA00023002"/>
    </source>
</evidence>
<protein>
    <recommendedName>
        <fullName evidence="3">peroxidase</fullName>
        <ecNumber evidence="3">1.11.1.7</ecNumber>
    </recommendedName>
</protein>
<dbReference type="EC" id="1.11.1.7" evidence="3"/>
<organism evidence="13 14">
    <name type="scientific">Mucuna pruriens</name>
    <name type="common">Velvet bean</name>
    <name type="synonym">Dolichos pruriens</name>
    <dbReference type="NCBI Taxonomy" id="157652"/>
    <lineage>
        <taxon>Eukaryota</taxon>
        <taxon>Viridiplantae</taxon>
        <taxon>Streptophyta</taxon>
        <taxon>Embryophyta</taxon>
        <taxon>Tracheophyta</taxon>
        <taxon>Spermatophyta</taxon>
        <taxon>Magnoliopsida</taxon>
        <taxon>eudicotyledons</taxon>
        <taxon>Gunneridae</taxon>
        <taxon>Pentapetalae</taxon>
        <taxon>rosids</taxon>
        <taxon>fabids</taxon>
        <taxon>Fabales</taxon>
        <taxon>Fabaceae</taxon>
        <taxon>Papilionoideae</taxon>
        <taxon>50 kb inversion clade</taxon>
        <taxon>NPAAA clade</taxon>
        <taxon>indigoferoid/millettioid clade</taxon>
        <taxon>Phaseoleae</taxon>
        <taxon>Mucuna</taxon>
    </lineage>
</organism>
<sequence length="165" mass="17894">MLLPVVGFQGFHGPVLLDDTGSFKGEKNGLPNRNSIRGFELIDTVMYEIECACPSTVSCADILALAAREAVNLSIGPYWRPALLGRRDGTTASESEANKLPSPFESIQNIANKFISKGLEIKDVVVLSGLLPSLISFYHFGVLNFSAGNLLPLKSRESTFCTSQR</sequence>
<evidence type="ECO:0000256" key="3">
    <source>
        <dbReference type="ARBA" id="ARBA00012313"/>
    </source>
</evidence>
<comment type="similarity">
    <text evidence="11">Belongs to the peroxidase family.</text>
</comment>
<dbReference type="Proteomes" id="UP000257109">
    <property type="component" value="Unassembled WGS sequence"/>
</dbReference>
<dbReference type="PANTHER" id="PTHR31388:SF180">
    <property type="entry name" value="PEROXIDASE"/>
    <property type="match status" value="1"/>
</dbReference>
<evidence type="ECO:0000256" key="5">
    <source>
        <dbReference type="ARBA" id="ARBA00022617"/>
    </source>
</evidence>
<feature type="binding site" evidence="10">
    <location>
        <position position="10"/>
    </location>
    <ligand>
        <name>Ca(2+)</name>
        <dbReference type="ChEBI" id="CHEBI:29108"/>
        <label>1</label>
    </ligand>
</feature>
<dbReference type="InterPro" id="IPR000823">
    <property type="entry name" value="Peroxidase_pln"/>
</dbReference>
<dbReference type="GO" id="GO:0020037">
    <property type="term" value="F:heme binding"/>
    <property type="evidence" value="ECO:0007669"/>
    <property type="project" value="InterPro"/>
</dbReference>
<keyword evidence="8" id="KW-0408">Iron</keyword>
<evidence type="ECO:0000256" key="10">
    <source>
        <dbReference type="PIRSR" id="PIRSR600823-3"/>
    </source>
</evidence>
<evidence type="ECO:0000256" key="9">
    <source>
        <dbReference type="PIRSR" id="PIRSR600823-2"/>
    </source>
</evidence>
<evidence type="ECO:0000256" key="4">
    <source>
        <dbReference type="ARBA" id="ARBA00022559"/>
    </source>
</evidence>